<evidence type="ECO:0000313" key="4">
    <source>
        <dbReference type="EMBL" id="CAH0382634.1"/>
    </source>
</evidence>
<dbReference type="GO" id="GO:0071818">
    <property type="term" value="C:BAT3 complex"/>
    <property type="evidence" value="ECO:0007669"/>
    <property type="project" value="TreeGrafter"/>
</dbReference>
<comment type="subcellular location">
    <subcellularLocation>
        <location evidence="1">Cytoplasm</location>
        <location evidence="1">Cytosol</location>
    </subcellularLocation>
</comment>
<dbReference type="SMART" id="SM00213">
    <property type="entry name" value="UBQ"/>
    <property type="match status" value="1"/>
</dbReference>
<dbReference type="PROSITE" id="PS50053">
    <property type="entry name" value="UBIQUITIN_2"/>
    <property type="match status" value="1"/>
</dbReference>
<dbReference type="Gene3D" id="3.10.20.90">
    <property type="entry name" value="Phosphatidylinositol 3-kinase Catalytic Subunit, Chain A, domain 1"/>
    <property type="match status" value="1"/>
</dbReference>
<feature type="domain" description="Ubiquitin-like" evidence="3">
    <location>
        <begin position="1"/>
        <end position="59"/>
    </location>
</feature>
<dbReference type="GO" id="GO:0071816">
    <property type="term" value="P:tail-anchored membrane protein insertion into ER membrane"/>
    <property type="evidence" value="ECO:0007669"/>
    <property type="project" value="TreeGrafter"/>
</dbReference>
<evidence type="ECO:0000256" key="2">
    <source>
        <dbReference type="ARBA" id="ARBA00022490"/>
    </source>
</evidence>
<dbReference type="GO" id="GO:0006620">
    <property type="term" value="P:post-translational protein targeting to endoplasmic reticulum membrane"/>
    <property type="evidence" value="ECO:0007669"/>
    <property type="project" value="InterPro"/>
</dbReference>
<dbReference type="InterPro" id="IPR047154">
    <property type="entry name" value="UBL4A-like"/>
</dbReference>
<dbReference type="PANTHER" id="PTHR46555">
    <property type="entry name" value="UBIQUITIN-LIKE PROTEIN 4A"/>
    <property type="match status" value="1"/>
</dbReference>
<dbReference type="InterPro" id="IPR041421">
    <property type="entry name" value="Ubl4_C_TUGS"/>
</dbReference>
<dbReference type="InterPro" id="IPR000626">
    <property type="entry name" value="Ubiquitin-like_dom"/>
</dbReference>
<accession>A0A9P0EYW5</accession>
<dbReference type="Proteomes" id="UP001152759">
    <property type="component" value="Chromosome 1"/>
</dbReference>
<reference evidence="4" key="1">
    <citation type="submission" date="2021-12" db="EMBL/GenBank/DDBJ databases">
        <authorList>
            <person name="King R."/>
        </authorList>
    </citation>
    <scope>NUCLEOTIDE SEQUENCE</scope>
</reference>
<evidence type="ECO:0000313" key="5">
    <source>
        <dbReference type="Proteomes" id="UP001152759"/>
    </source>
</evidence>
<sequence>MKISVKIIKGSECTIEVQEDMSIAEMKQIVSNNLQIPVASQKLVYLGKPLSNEKRVRDYPQIKDGSKLICTVLPSTVTQKQPDDQNVLKNAMYKFLTNYYSAADALKILTPFMKEMDTSMSSLSLDDLERFAVTYGSEEKLTT</sequence>
<proteinExistence type="predicted"/>
<dbReference type="SUPFAM" id="SSF54236">
    <property type="entry name" value="Ubiquitin-like"/>
    <property type="match status" value="1"/>
</dbReference>
<dbReference type="KEGG" id="btab:109040449"/>
<dbReference type="GO" id="GO:0051087">
    <property type="term" value="F:protein-folding chaperone binding"/>
    <property type="evidence" value="ECO:0007669"/>
    <property type="project" value="TreeGrafter"/>
</dbReference>
<keyword evidence="2" id="KW-0963">Cytoplasm</keyword>
<dbReference type="Pfam" id="PF00240">
    <property type="entry name" value="ubiquitin"/>
    <property type="match status" value="1"/>
</dbReference>
<dbReference type="PANTHER" id="PTHR46555:SF1">
    <property type="entry name" value="UBIQUITIN-LIKE PROTEIN 4A"/>
    <property type="match status" value="1"/>
</dbReference>
<organism evidence="4 5">
    <name type="scientific">Bemisia tabaci</name>
    <name type="common">Sweetpotato whitefly</name>
    <name type="synonym">Aleurodes tabaci</name>
    <dbReference type="NCBI Taxonomy" id="7038"/>
    <lineage>
        <taxon>Eukaryota</taxon>
        <taxon>Metazoa</taxon>
        <taxon>Ecdysozoa</taxon>
        <taxon>Arthropoda</taxon>
        <taxon>Hexapoda</taxon>
        <taxon>Insecta</taxon>
        <taxon>Pterygota</taxon>
        <taxon>Neoptera</taxon>
        <taxon>Paraneoptera</taxon>
        <taxon>Hemiptera</taxon>
        <taxon>Sternorrhyncha</taxon>
        <taxon>Aleyrodoidea</taxon>
        <taxon>Aleyrodidae</taxon>
        <taxon>Aleyrodinae</taxon>
        <taxon>Bemisia</taxon>
    </lineage>
</organism>
<dbReference type="Pfam" id="PF17840">
    <property type="entry name" value="Tugs"/>
    <property type="match status" value="1"/>
</dbReference>
<evidence type="ECO:0000256" key="1">
    <source>
        <dbReference type="ARBA" id="ARBA00004514"/>
    </source>
</evidence>
<gene>
    <name evidence="4" type="ORF">BEMITA_LOCUS2152</name>
</gene>
<evidence type="ECO:0000259" key="3">
    <source>
        <dbReference type="PROSITE" id="PS50053"/>
    </source>
</evidence>
<protein>
    <recommendedName>
        <fullName evidence="3">Ubiquitin-like domain-containing protein</fullName>
    </recommendedName>
</protein>
<dbReference type="InterPro" id="IPR029071">
    <property type="entry name" value="Ubiquitin-like_domsf"/>
</dbReference>
<name>A0A9P0EYW5_BEMTA</name>
<dbReference type="OrthoDB" id="417450at2759"/>
<dbReference type="EMBL" id="OU963862">
    <property type="protein sequence ID" value="CAH0382634.1"/>
    <property type="molecule type" value="Genomic_DNA"/>
</dbReference>
<dbReference type="AlphaFoldDB" id="A0A9P0EYW5"/>
<keyword evidence="5" id="KW-1185">Reference proteome</keyword>